<dbReference type="Proteomes" id="UP000091956">
    <property type="component" value="Unassembled WGS sequence"/>
</dbReference>
<feature type="domain" description="VWFA" evidence="2">
    <location>
        <begin position="74"/>
        <end position="263"/>
    </location>
</feature>
<dbReference type="STRING" id="342668.A0A1B8GNA2"/>
<keyword evidence="4" id="KW-1185">Reference proteome</keyword>
<dbReference type="InterPro" id="IPR032838">
    <property type="entry name" value="Vwaint_dom"/>
</dbReference>
<dbReference type="AlphaFoldDB" id="A0A1B8GNA2"/>
<reference evidence="3 4" key="1">
    <citation type="submission" date="2016-03" db="EMBL/GenBank/DDBJ databases">
        <title>Comparative genomics of Pseudogymnoascus destructans, the fungus causing white-nose syndrome of bats.</title>
        <authorList>
            <person name="Palmer J.M."/>
            <person name="Drees K.P."/>
            <person name="Foster J.T."/>
            <person name="Lindner D.L."/>
        </authorList>
    </citation>
    <scope>NUCLEOTIDE SEQUENCE [LARGE SCALE GENOMIC DNA]</scope>
    <source>
        <strain evidence="3 4">UAMH 10579</strain>
    </source>
</reference>
<reference evidence="4" key="2">
    <citation type="journal article" date="2018" name="Nat. Commun.">
        <title>Extreme sensitivity to ultraviolet light in the fungal pathogen causing white-nose syndrome of bats.</title>
        <authorList>
            <person name="Palmer J.M."/>
            <person name="Drees K.P."/>
            <person name="Foster J.T."/>
            <person name="Lindner D.L."/>
        </authorList>
    </citation>
    <scope>NUCLEOTIDE SEQUENCE [LARGE SCALE GENOMIC DNA]</scope>
    <source>
        <strain evidence="4">UAMH 10579</strain>
    </source>
</reference>
<sequence>MRGLFRKADPDADEKTLCDDGEQTTLPFREREKPDPLEDEADDSVSLTLHPLPEMEGVIVSVHPPKGKSRTPCDVVLVIDVSGSMATKAPSPETAAGEIEVNGLTVLDLTKHAARAIVETLDDNDRLGIVTFSDEIKIVQRLKPMTKSNKTAAWNNIKNIHADGLTNIWQGILQGRSLFDDEPRPGSVPALMLLTDGAPNVGCPPQGYVTQLRMYDLPAPIHTFGFGSQIGSSLLQSIAEVGSGNFAYISDPSMLATVFIHAIANLQSTFAMSATLTIEASQGLQLAETMGDYIRKEIPKDQAQSPKDKLLIPLGGLQYGQSRDIFLKYEPFEQKDEKPLIKAELQCRPLNKTSGNCLVSCSVSDSPNMQPEVIDFHRNRATVCEFVSSLAPISKTHERTKANLRDVEQKRCELQNLIVAIRAMVLDDDANIGLLEDLEGQMMLALATSYFGGWGFHYLLSMYNAHFKQVRNSFKDPGPQSYGKDSPLFLEATKELSLLFDTLPSPTPVVTVRDSTGRSMNRTMNMRSYNMRSNPCFAAECKVALADGTKVEVKALKNDMTLWTPKGTRKLVGILGTAVEDEAMCKIGDLVITAWHPVFLDKKWVFPGHNSDSTTQYTGTIYSLLLEQDGDAEAHAVEVGGMLAVTLGHGITGAAEDGNDDIRAHEFFGDYAKVLEGLQALPVLDGVYSSVGVERDEATGLVSGFAARN</sequence>
<protein>
    <recommendedName>
        <fullName evidence="2">VWFA domain-containing protein</fullName>
    </recommendedName>
</protein>
<name>A0A1B8GNA2_9PEZI</name>
<dbReference type="Pfam" id="PF14624">
    <property type="entry name" value="Vwaint"/>
    <property type="match status" value="1"/>
</dbReference>
<evidence type="ECO:0000313" key="4">
    <source>
        <dbReference type="Proteomes" id="UP000091956"/>
    </source>
</evidence>
<dbReference type="SMART" id="SM00327">
    <property type="entry name" value="VWA"/>
    <property type="match status" value="1"/>
</dbReference>
<dbReference type="EMBL" id="KV460223">
    <property type="protein sequence ID" value="OBT97276.1"/>
    <property type="molecule type" value="Genomic_DNA"/>
</dbReference>
<dbReference type="PANTHER" id="PTHR10579:SF156">
    <property type="entry name" value="VWFA DOMAIN-CONTAINING PROTEIN"/>
    <property type="match status" value="1"/>
</dbReference>
<dbReference type="InterPro" id="IPR039510">
    <property type="entry name" value="Vint_dom"/>
</dbReference>
<organism evidence="3 4">
    <name type="scientific">Pseudogymnoascus verrucosus</name>
    <dbReference type="NCBI Taxonomy" id="342668"/>
    <lineage>
        <taxon>Eukaryota</taxon>
        <taxon>Fungi</taxon>
        <taxon>Dikarya</taxon>
        <taxon>Ascomycota</taxon>
        <taxon>Pezizomycotina</taxon>
        <taxon>Leotiomycetes</taxon>
        <taxon>Thelebolales</taxon>
        <taxon>Thelebolaceae</taxon>
        <taxon>Pseudogymnoascus</taxon>
    </lineage>
</organism>
<evidence type="ECO:0000256" key="1">
    <source>
        <dbReference type="SAM" id="MobiDB-lite"/>
    </source>
</evidence>
<dbReference type="InterPro" id="IPR051266">
    <property type="entry name" value="CLCR"/>
</dbReference>
<gene>
    <name evidence="3" type="ORF">VE01_04733</name>
</gene>
<dbReference type="SUPFAM" id="SSF53300">
    <property type="entry name" value="vWA-like"/>
    <property type="match status" value="1"/>
</dbReference>
<accession>A0A1B8GNA2</accession>
<dbReference type="OrthoDB" id="10264538at2759"/>
<dbReference type="PANTHER" id="PTHR10579">
    <property type="entry name" value="CALCIUM-ACTIVATED CHLORIDE CHANNEL REGULATOR"/>
    <property type="match status" value="1"/>
</dbReference>
<dbReference type="GeneID" id="28838119"/>
<feature type="region of interest" description="Disordered" evidence="1">
    <location>
        <begin position="1"/>
        <end position="43"/>
    </location>
</feature>
<evidence type="ECO:0000313" key="3">
    <source>
        <dbReference type="EMBL" id="OBT97276.1"/>
    </source>
</evidence>
<dbReference type="Pfam" id="PF00092">
    <property type="entry name" value="VWA"/>
    <property type="match status" value="1"/>
</dbReference>
<dbReference type="Pfam" id="PF14623">
    <property type="entry name" value="Vint"/>
    <property type="match status" value="1"/>
</dbReference>
<dbReference type="PROSITE" id="PS50234">
    <property type="entry name" value="VWFA"/>
    <property type="match status" value="1"/>
</dbReference>
<proteinExistence type="predicted"/>
<dbReference type="Gene3D" id="3.40.50.410">
    <property type="entry name" value="von Willebrand factor, type A domain"/>
    <property type="match status" value="1"/>
</dbReference>
<dbReference type="InterPro" id="IPR036465">
    <property type="entry name" value="vWFA_dom_sf"/>
</dbReference>
<evidence type="ECO:0000259" key="2">
    <source>
        <dbReference type="PROSITE" id="PS50234"/>
    </source>
</evidence>
<dbReference type="InterPro" id="IPR002035">
    <property type="entry name" value="VWF_A"/>
</dbReference>
<feature type="compositionally biased region" description="Basic and acidic residues" evidence="1">
    <location>
        <begin position="1"/>
        <end position="18"/>
    </location>
</feature>
<dbReference type="RefSeq" id="XP_018131009.1">
    <property type="nucleotide sequence ID" value="XM_018274201.2"/>
</dbReference>